<evidence type="ECO:0000256" key="6">
    <source>
        <dbReference type="ARBA" id="ARBA00022989"/>
    </source>
</evidence>
<dbReference type="NCBIfam" id="TIGR01400">
    <property type="entry name" value="fliR"/>
    <property type="match status" value="1"/>
</dbReference>
<evidence type="ECO:0000256" key="8">
    <source>
        <dbReference type="ARBA" id="ARBA00023143"/>
    </source>
</evidence>
<evidence type="ECO:0000256" key="9">
    <source>
        <dbReference type="NCBIfam" id="TIGR01400"/>
    </source>
</evidence>
<keyword evidence="5 10" id="KW-0812">Transmembrane</keyword>
<feature type="transmembrane region" description="Helical" evidence="10">
    <location>
        <begin position="40"/>
        <end position="59"/>
    </location>
</feature>
<comment type="similarity">
    <text evidence="2 10">Belongs to the FliR/MopE/SpaR family.</text>
</comment>
<dbReference type="EMBL" id="SLZY01000001">
    <property type="protein sequence ID" value="TCS73959.1"/>
    <property type="molecule type" value="Genomic_DNA"/>
</dbReference>
<keyword evidence="11" id="KW-0282">Flagellum</keyword>
<gene>
    <name evidence="11" type="ORF">EDC61_101182</name>
</gene>
<accession>A0A4R3K0U3</accession>
<dbReference type="GO" id="GO:0006605">
    <property type="term" value="P:protein targeting"/>
    <property type="evidence" value="ECO:0007669"/>
    <property type="project" value="UniProtKB-UniRule"/>
</dbReference>
<organism evidence="11 12">
    <name type="scientific">Sulfuritortus calidifontis</name>
    <dbReference type="NCBI Taxonomy" id="1914471"/>
    <lineage>
        <taxon>Bacteria</taxon>
        <taxon>Pseudomonadati</taxon>
        <taxon>Pseudomonadota</taxon>
        <taxon>Betaproteobacteria</taxon>
        <taxon>Nitrosomonadales</taxon>
        <taxon>Thiobacillaceae</taxon>
        <taxon>Sulfuritortus</taxon>
    </lineage>
</organism>
<evidence type="ECO:0000256" key="1">
    <source>
        <dbReference type="ARBA" id="ARBA00002578"/>
    </source>
</evidence>
<feature type="transmembrane region" description="Helical" evidence="10">
    <location>
        <begin position="180"/>
        <end position="202"/>
    </location>
</feature>
<evidence type="ECO:0000256" key="2">
    <source>
        <dbReference type="ARBA" id="ARBA00009772"/>
    </source>
</evidence>
<proteinExistence type="inferred from homology"/>
<dbReference type="GO" id="GO:0005886">
    <property type="term" value="C:plasma membrane"/>
    <property type="evidence" value="ECO:0007669"/>
    <property type="project" value="UniProtKB-SubCell"/>
</dbReference>
<evidence type="ECO:0000256" key="3">
    <source>
        <dbReference type="ARBA" id="ARBA00021717"/>
    </source>
</evidence>
<keyword evidence="6 10" id="KW-1133">Transmembrane helix</keyword>
<dbReference type="RefSeq" id="WP_126459472.1">
    <property type="nucleotide sequence ID" value="NZ_AP018721.1"/>
</dbReference>
<comment type="function">
    <text evidence="1 10">Role in flagellar biosynthesis.</text>
</comment>
<dbReference type="InterPro" id="IPR002010">
    <property type="entry name" value="T3SS_IM_R"/>
</dbReference>
<keyword evidence="8 10" id="KW-0975">Bacterial flagellum</keyword>
<dbReference type="Pfam" id="PF01311">
    <property type="entry name" value="Bac_export_1"/>
    <property type="match status" value="1"/>
</dbReference>
<dbReference type="PANTHER" id="PTHR30065:SF8">
    <property type="entry name" value="FLAGELLAR BIOSYNTHETIC PROTEIN FLIR"/>
    <property type="match status" value="1"/>
</dbReference>
<feature type="transmembrane region" description="Helical" evidence="10">
    <location>
        <begin position="129"/>
        <end position="152"/>
    </location>
</feature>
<dbReference type="OrthoDB" id="9797790at2"/>
<feature type="transmembrane region" description="Helical" evidence="10">
    <location>
        <begin position="12"/>
        <end position="33"/>
    </location>
</feature>
<keyword evidence="11" id="KW-0969">Cilium</keyword>
<keyword evidence="7 10" id="KW-0472">Membrane</keyword>
<evidence type="ECO:0000313" key="12">
    <source>
        <dbReference type="Proteomes" id="UP000295135"/>
    </source>
</evidence>
<keyword evidence="12" id="KW-1185">Reference proteome</keyword>
<dbReference type="InterPro" id="IPR006303">
    <property type="entry name" value="FliR"/>
</dbReference>
<evidence type="ECO:0000256" key="4">
    <source>
        <dbReference type="ARBA" id="ARBA00022475"/>
    </source>
</evidence>
<dbReference type="GO" id="GO:0009425">
    <property type="term" value="C:bacterial-type flagellum basal body"/>
    <property type="evidence" value="ECO:0007669"/>
    <property type="project" value="UniProtKB-SubCell"/>
</dbReference>
<sequence>MISVTSDQLTTWLALFFWPFVRVMAWLSVDPLLGNRSAPVSVRVAFAFVLTLVVAPVLPEMPKVPLVSGEGFLLLSQQILVGLSLGFVLRLVFAAIEFSGQFMGLQMGLSFATLFDPIHGAQTPVLSQFMVLMAALMLFATNGHHLVIGALVDSFRQVPVTVEPLSARGLYTVVEWAGSIFSTGLQIALPVSATLLATNLAIGMMTRAAPQLNIFAVGFPLTLTAGFFILYTAIGYFPPLIERVWHEAIGVMGATARGLAP</sequence>
<keyword evidence="4 10" id="KW-1003">Cell membrane</keyword>
<name>A0A4R3K0U3_9PROT</name>
<reference evidence="11 12" key="1">
    <citation type="submission" date="2019-03" db="EMBL/GenBank/DDBJ databases">
        <title>Genomic Encyclopedia of Type Strains, Phase IV (KMG-IV): sequencing the most valuable type-strain genomes for metagenomic binning, comparative biology and taxonomic classification.</title>
        <authorList>
            <person name="Goeker M."/>
        </authorList>
    </citation>
    <scope>NUCLEOTIDE SEQUENCE [LARGE SCALE GENOMIC DNA]</scope>
    <source>
        <strain evidence="11 12">DSM 103923</strain>
    </source>
</reference>
<evidence type="ECO:0000256" key="5">
    <source>
        <dbReference type="ARBA" id="ARBA00022692"/>
    </source>
</evidence>
<keyword evidence="11" id="KW-0966">Cell projection</keyword>
<feature type="transmembrane region" description="Helical" evidence="10">
    <location>
        <begin position="214"/>
        <end position="237"/>
    </location>
</feature>
<evidence type="ECO:0000313" key="11">
    <source>
        <dbReference type="EMBL" id="TCS73959.1"/>
    </source>
</evidence>
<dbReference type="GO" id="GO:0044780">
    <property type="term" value="P:bacterial-type flagellum assembly"/>
    <property type="evidence" value="ECO:0007669"/>
    <property type="project" value="UniProtKB-UniRule"/>
</dbReference>
<protein>
    <recommendedName>
        <fullName evidence="3 9">Flagellar biosynthetic protein FliR</fullName>
    </recommendedName>
</protein>
<comment type="caution">
    <text evidence="11">The sequence shown here is derived from an EMBL/GenBank/DDBJ whole genome shotgun (WGS) entry which is preliminary data.</text>
</comment>
<dbReference type="PRINTS" id="PR00953">
    <property type="entry name" value="TYPE3IMRPROT"/>
</dbReference>
<dbReference type="AlphaFoldDB" id="A0A4R3K0U3"/>
<evidence type="ECO:0000256" key="7">
    <source>
        <dbReference type="ARBA" id="ARBA00023136"/>
    </source>
</evidence>
<comment type="subcellular location">
    <subcellularLocation>
        <location evidence="10">Cell membrane</location>
        <topology evidence="10">Multi-pass membrane protein</topology>
    </subcellularLocation>
    <subcellularLocation>
        <location evidence="10">Bacterial flagellum basal body</location>
    </subcellularLocation>
</comment>
<dbReference type="Proteomes" id="UP000295135">
    <property type="component" value="Unassembled WGS sequence"/>
</dbReference>
<evidence type="ECO:0000256" key="10">
    <source>
        <dbReference type="RuleBase" id="RU362071"/>
    </source>
</evidence>
<feature type="transmembrane region" description="Helical" evidence="10">
    <location>
        <begin position="79"/>
        <end position="98"/>
    </location>
</feature>
<dbReference type="PANTHER" id="PTHR30065">
    <property type="entry name" value="FLAGELLAR BIOSYNTHETIC PROTEIN FLIR"/>
    <property type="match status" value="1"/>
</dbReference>